<keyword evidence="2" id="KW-1185">Reference proteome</keyword>
<evidence type="ECO:0000313" key="2">
    <source>
        <dbReference type="Proteomes" id="UP001611383"/>
    </source>
</evidence>
<organism evidence="1 2">
    <name type="scientific">Archangium minus</name>
    <dbReference type="NCBI Taxonomy" id="83450"/>
    <lineage>
        <taxon>Bacteria</taxon>
        <taxon>Pseudomonadati</taxon>
        <taxon>Myxococcota</taxon>
        <taxon>Myxococcia</taxon>
        <taxon>Myxococcales</taxon>
        <taxon>Cystobacterineae</taxon>
        <taxon>Archangiaceae</taxon>
        <taxon>Archangium</taxon>
    </lineage>
</organism>
<dbReference type="EMBL" id="CP043494">
    <property type="protein sequence ID" value="WNG45096.1"/>
    <property type="molecule type" value="Genomic_DNA"/>
</dbReference>
<reference evidence="1 2" key="1">
    <citation type="submission" date="2019-08" db="EMBL/GenBank/DDBJ databases">
        <title>Archangium and Cystobacter genomes.</title>
        <authorList>
            <person name="Chen I.-C.K."/>
            <person name="Wielgoss S."/>
        </authorList>
    </citation>
    <scope>NUCLEOTIDE SEQUENCE [LARGE SCALE GENOMIC DNA]</scope>
    <source>
        <strain evidence="1 2">Cbm 6</strain>
    </source>
</reference>
<dbReference type="RefSeq" id="WP_395819198.1">
    <property type="nucleotide sequence ID" value="NZ_CP043494.1"/>
</dbReference>
<name>A0ABY9WUZ0_9BACT</name>
<proteinExistence type="predicted"/>
<accession>A0ABY9WUZ0</accession>
<dbReference type="Proteomes" id="UP001611383">
    <property type="component" value="Chromosome"/>
</dbReference>
<evidence type="ECO:0000313" key="1">
    <source>
        <dbReference type="EMBL" id="WNG45096.1"/>
    </source>
</evidence>
<sequence>MLALLRRVSLRHHPEIFERYGRPVPLDDVFLSPVGGEAAFIGLSGGLIEARVGPWRGVLITDEVGGPSTGWSFPYIFPARLAAARGVASTLCAILSGLYPAHRAAALNGVGALA</sequence>
<gene>
    <name evidence="1" type="ORF">F0U60_14015</name>
</gene>
<protein>
    <submittedName>
        <fullName evidence="1">ABC transporter permease</fullName>
    </submittedName>
</protein>